<dbReference type="PANTHER" id="PTHR31332:SF0">
    <property type="entry name" value="7-HYDROXYMETHYL CHLOROPHYLL A REDUCTASE, CHLOROPLASTIC"/>
    <property type="match status" value="1"/>
</dbReference>
<dbReference type="InterPro" id="IPR045220">
    <property type="entry name" value="FRHB/FDHB/HCAR-like"/>
</dbReference>
<dbReference type="Proteomes" id="UP000469943">
    <property type="component" value="Unassembled WGS sequence"/>
</dbReference>
<dbReference type="OrthoDB" id="3247493at2"/>
<proteinExistence type="predicted"/>
<feature type="domain" description="Coenzyme F420 hydrogenase/dehydrogenase beta subunit N-terminal" evidence="1">
    <location>
        <begin position="89"/>
        <end position="166"/>
    </location>
</feature>
<sequence>MDNVSKVIRGGYCVGCGVCPFVDSSLSVRMDGDGRYQAVELSGDHAPVASRVCPFANGRLNEDVLGRELYGGVEGVRHDDAVGWYLDTYAGYAVAGDWRERGSSGGLVNWTAAKLLETGRVDAVIHARACDEPGVMYSYQVSHTVDELASGAKSKYYPVELSRVLEYVRAHDERYAVVGIPCFIKAMRLLEREDPVVAGRVRYHLGLVCGHLKSSFFALAEAWESGIDPDRVDSVDFRYKIPGRASSDYGIRATGTDAEGRPVEVVRPTRELSVTNWGYGYFKYNACEYCDDVLAETADMTCGDAWLPDYVRDGKGTNVVVVRSPEIRDLFDEYAGEVHLEPVPVEVVARSQRSGLRHRREGLAYRLWLKDRAGQWRPVKRVQPSNALPRHRRRVYEGRIRLMDESFKAFREARRNGGGMPFFVEYMTPIVRAYKRADNPLWRRIGRKAKHIINTIMREK</sequence>
<evidence type="ECO:0000259" key="1">
    <source>
        <dbReference type="Pfam" id="PF04422"/>
    </source>
</evidence>
<dbReference type="PANTHER" id="PTHR31332">
    <property type="entry name" value="7-HYDROXYMETHYL CHLOROPHYLL A REDUCTASE, CHLOROPLASTIC"/>
    <property type="match status" value="1"/>
</dbReference>
<dbReference type="Proteomes" id="UP000482084">
    <property type="component" value="Unassembled WGS sequence"/>
</dbReference>
<evidence type="ECO:0000313" key="4">
    <source>
        <dbReference type="EMBL" id="NEG72073.1"/>
    </source>
</evidence>
<keyword evidence="6" id="KW-1185">Reference proteome</keyword>
<dbReference type="GO" id="GO:0052592">
    <property type="term" value="F:oxidoreductase activity, acting on CH or CH2 groups, with an iron-sulfur protein as acceptor"/>
    <property type="evidence" value="ECO:0007669"/>
    <property type="project" value="TreeGrafter"/>
</dbReference>
<dbReference type="AlphaFoldDB" id="A0A6L4WZY2"/>
<organism evidence="3 6">
    <name type="scientific">Bifidobacterium ramosum</name>
    <dbReference type="NCBI Taxonomy" id="1798158"/>
    <lineage>
        <taxon>Bacteria</taxon>
        <taxon>Bacillati</taxon>
        <taxon>Actinomycetota</taxon>
        <taxon>Actinomycetes</taxon>
        <taxon>Bifidobacteriales</taxon>
        <taxon>Bifidobacteriaceae</taxon>
        <taxon>Bifidobacterium</taxon>
    </lineage>
</organism>
<comment type="caution">
    <text evidence="3">The sequence shown here is derived from an EMBL/GenBank/DDBJ whole genome shotgun (WGS) entry which is preliminary data.</text>
</comment>
<accession>A0A6L4WZY2</accession>
<dbReference type="InterPro" id="IPR007525">
    <property type="entry name" value="FrhB_FdhB_C"/>
</dbReference>
<dbReference type="InterPro" id="IPR007516">
    <property type="entry name" value="Co_F420_Hydgase/DH_bsu_N"/>
</dbReference>
<evidence type="ECO:0000313" key="5">
    <source>
        <dbReference type="Proteomes" id="UP000469943"/>
    </source>
</evidence>
<feature type="domain" description="Coenzyme F420 hydrogenase/dehydrogenase beta subunit C-terminal" evidence="2">
    <location>
        <begin position="173"/>
        <end position="342"/>
    </location>
</feature>
<protein>
    <submittedName>
        <fullName evidence="4">Coenzyme F420 hydrogenase</fullName>
    </submittedName>
    <submittedName>
        <fullName evidence="3">Oxidoreductase</fullName>
    </submittedName>
</protein>
<evidence type="ECO:0000313" key="3">
    <source>
        <dbReference type="EMBL" id="KAB8288016.1"/>
    </source>
</evidence>
<reference evidence="3 6" key="2">
    <citation type="submission" date="2019-10" db="EMBL/GenBank/DDBJ databases">
        <title>Characterization of the phylogenetic diversity of two novel species belonging to the genus Bifidobacterium: Bifidobacterium cebidarum sp. nov. and Bifidobacterium leontopitheci sp. nov.</title>
        <authorList>
            <person name="Lugli G.A."/>
            <person name="Duranti S."/>
            <person name="Milani C."/>
            <person name="Turroni F."/>
            <person name="Ventura M."/>
        </authorList>
    </citation>
    <scope>NUCLEOTIDE SEQUENCE [LARGE SCALE GENOMIC DNA]</scope>
    <source>
        <strain evidence="3 6">DSM 100688</strain>
    </source>
</reference>
<dbReference type="Pfam" id="PF04422">
    <property type="entry name" value="FrhB_FdhB_N"/>
    <property type="match status" value="1"/>
</dbReference>
<dbReference type="Pfam" id="PF04432">
    <property type="entry name" value="FrhB_FdhB_C"/>
    <property type="match status" value="1"/>
</dbReference>
<gene>
    <name evidence="3" type="ORF">DSM100688_1126</name>
    <name evidence="4" type="ORF">GFD24_07640</name>
</gene>
<evidence type="ECO:0000313" key="6">
    <source>
        <dbReference type="Proteomes" id="UP000482084"/>
    </source>
</evidence>
<dbReference type="EMBL" id="WHZX01000005">
    <property type="protein sequence ID" value="NEG72073.1"/>
    <property type="molecule type" value="Genomic_DNA"/>
</dbReference>
<evidence type="ECO:0000259" key="2">
    <source>
        <dbReference type="Pfam" id="PF04432"/>
    </source>
</evidence>
<reference evidence="4 5" key="1">
    <citation type="submission" date="2019-10" db="EMBL/GenBank/DDBJ databases">
        <title>Bifidobacterium from non-human primates.</title>
        <authorList>
            <person name="Modesto M."/>
        </authorList>
    </citation>
    <scope>NUCLEOTIDE SEQUENCE [LARGE SCALE GENOMIC DNA]</scope>
    <source>
        <strain evidence="4 5">TREM</strain>
    </source>
</reference>
<dbReference type="EMBL" id="WBSM01000005">
    <property type="protein sequence ID" value="KAB8288016.1"/>
    <property type="molecule type" value="Genomic_DNA"/>
</dbReference>
<name>A0A6L4WZY2_9BIFI</name>